<evidence type="ECO:0000313" key="2">
    <source>
        <dbReference type="EMBL" id="EYC07748.1"/>
    </source>
</evidence>
<sequence length="89" mass="9700">MAPESLSSAVRVLFLGAVPNLVIFSLFSCFITSTSIMTTSDIDSSVRGAVARRACQGREWVTAFPMCTPSLAQFARFMKKSVRFAKSDV</sequence>
<gene>
    <name evidence="2" type="primary">Acey_s0069.g374</name>
    <name evidence="2" type="ORF">Y032_0069g374</name>
</gene>
<name>A0A016TZG8_9BILA</name>
<reference evidence="3" key="1">
    <citation type="journal article" date="2015" name="Nat. Genet.">
        <title>The genome and transcriptome of the zoonotic hookworm Ancylostoma ceylanicum identify infection-specific gene families.</title>
        <authorList>
            <person name="Schwarz E.M."/>
            <person name="Hu Y."/>
            <person name="Antoshechkin I."/>
            <person name="Miller M.M."/>
            <person name="Sternberg P.W."/>
            <person name="Aroian R.V."/>
        </authorList>
    </citation>
    <scope>NUCLEOTIDE SEQUENCE</scope>
    <source>
        <strain evidence="3">HY135</strain>
    </source>
</reference>
<keyword evidence="1" id="KW-0472">Membrane</keyword>
<dbReference type="Proteomes" id="UP000024635">
    <property type="component" value="Unassembled WGS sequence"/>
</dbReference>
<comment type="caution">
    <text evidence="2">The sequence shown here is derived from an EMBL/GenBank/DDBJ whole genome shotgun (WGS) entry which is preliminary data.</text>
</comment>
<dbReference type="EMBL" id="JARK01001405">
    <property type="protein sequence ID" value="EYC07748.1"/>
    <property type="molecule type" value="Genomic_DNA"/>
</dbReference>
<feature type="transmembrane region" description="Helical" evidence="1">
    <location>
        <begin position="12"/>
        <end position="31"/>
    </location>
</feature>
<evidence type="ECO:0000313" key="3">
    <source>
        <dbReference type="Proteomes" id="UP000024635"/>
    </source>
</evidence>
<organism evidence="2 3">
    <name type="scientific">Ancylostoma ceylanicum</name>
    <dbReference type="NCBI Taxonomy" id="53326"/>
    <lineage>
        <taxon>Eukaryota</taxon>
        <taxon>Metazoa</taxon>
        <taxon>Ecdysozoa</taxon>
        <taxon>Nematoda</taxon>
        <taxon>Chromadorea</taxon>
        <taxon>Rhabditida</taxon>
        <taxon>Rhabditina</taxon>
        <taxon>Rhabditomorpha</taxon>
        <taxon>Strongyloidea</taxon>
        <taxon>Ancylostomatidae</taxon>
        <taxon>Ancylostomatinae</taxon>
        <taxon>Ancylostoma</taxon>
    </lineage>
</organism>
<proteinExistence type="predicted"/>
<keyword evidence="3" id="KW-1185">Reference proteome</keyword>
<accession>A0A016TZG8</accession>
<keyword evidence="1" id="KW-0812">Transmembrane</keyword>
<dbReference type="AlphaFoldDB" id="A0A016TZG8"/>
<keyword evidence="1" id="KW-1133">Transmembrane helix</keyword>
<evidence type="ECO:0000256" key="1">
    <source>
        <dbReference type="SAM" id="Phobius"/>
    </source>
</evidence>
<protein>
    <submittedName>
        <fullName evidence="2">Uncharacterized protein</fullName>
    </submittedName>
</protein>